<dbReference type="GO" id="GO:0012505">
    <property type="term" value="C:endomembrane system"/>
    <property type="evidence" value="ECO:0007669"/>
    <property type="project" value="UniProtKB-SubCell"/>
</dbReference>
<keyword evidence="15" id="KW-0175">Coiled coil</keyword>
<dbReference type="STRING" id="1856638.A9Q68_03785"/>
<keyword evidence="5 13" id="KW-0812">Transmembrane</keyword>
<dbReference type="GO" id="GO:0046933">
    <property type="term" value="F:proton-transporting ATP synthase activity, rotational mechanism"/>
    <property type="evidence" value="ECO:0007669"/>
    <property type="project" value="UniProtKB-UniRule"/>
</dbReference>
<dbReference type="GO" id="GO:0045259">
    <property type="term" value="C:proton-transporting ATP synthase complex"/>
    <property type="evidence" value="ECO:0007669"/>
    <property type="project" value="UniProtKB-KW"/>
</dbReference>
<dbReference type="InterPro" id="IPR028987">
    <property type="entry name" value="ATP_synth_B-like_membr_sf"/>
</dbReference>
<evidence type="ECO:0000256" key="10">
    <source>
        <dbReference type="ARBA" id="ARBA00023310"/>
    </source>
</evidence>
<evidence type="ECO:0000256" key="13">
    <source>
        <dbReference type="HAMAP-Rule" id="MF_01398"/>
    </source>
</evidence>
<dbReference type="PANTHER" id="PTHR33445">
    <property type="entry name" value="ATP SYNTHASE SUBUNIT B', CHLOROPLASTIC"/>
    <property type="match status" value="1"/>
</dbReference>
<keyword evidence="9 13" id="KW-0472">Membrane</keyword>
<protein>
    <recommendedName>
        <fullName evidence="13">ATP synthase subunit b</fullName>
    </recommendedName>
    <alternativeName>
        <fullName evidence="13">ATP synthase F(0) sector subunit b</fullName>
    </alternativeName>
    <alternativeName>
        <fullName evidence="13">ATPase subunit I</fullName>
    </alternativeName>
    <alternativeName>
        <fullName evidence="13">F-type ATPase subunit b</fullName>
        <shortName evidence="13">F-ATPase subunit b</shortName>
    </alternativeName>
</protein>
<dbReference type="Proteomes" id="UP000182015">
    <property type="component" value="Unassembled WGS sequence"/>
</dbReference>
<dbReference type="EMBL" id="LZDD01000001">
    <property type="protein sequence ID" value="OJF72679.1"/>
    <property type="molecule type" value="Genomic_DNA"/>
</dbReference>
<evidence type="ECO:0000256" key="2">
    <source>
        <dbReference type="ARBA" id="ARBA00022448"/>
    </source>
</evidence>
<evidence type="ECO:0000313" key="16">
    <source>
        <dbReference type="EMBL" id="OJF72679.1"/>
    </source>
</evidence>
<dbReference type="OrthoDB" id="282095at2"/>
<feature type="transmembrane region" description="Helical" evidence="13">
    <location>
        <begin position="6"/>
        <end position="26"/>
    </location>
</feature>
<dbReference type="SUPFAM" id="SSF81573">
    <property type="entry name" value="F1F0 ATP synthase subunit B, membrane domain"/>
    <property type="match status" value="1"/>
</dbReference>
<dbReference type="Pfam" id="PF00430">
    <property type="entry name" value="ATP-synt_B"/>
    <property type="match status" value="1"/>
</dbReference>
<keyword evidence="17" id="KW-1185">Reference proteome</keyword>
<keyword evidence="4 13" id="KW-0138">CF(0)</keyword>
<dbReference type="HAMAP" id="MF_01398">
    <property type="entry name" value="ATP_synth_b_bprime"/>
    <property type="match status" value="1"/>
</dbReference>
<evidence type="ECO:0000256" key="11">
    <source>
        <dbReference type="ARBA" id="ARBA00025198"/>
    </source>
</evidence>
<evidence type="ECO:0000256" key="1">
    <source>
        <dbReference type="ARBA" id="ARBA00005513"/>
    </source>
</evidence>
<organism evidence="16 17">
    <name type="scientific">Streptococcus bovimastitidis</name>
    <dbReference type="NCBI Taxonomy" id="1856638"/>
    <lineage>
        <taxon>Bacteria</taxon>
        <taxon>Bacillati</taxon>
        <taxon>Bacillota</taxon>
        <taxon>Bacilli</taxon>
        <taxon>Lactobacillales</taxon>
        <taxon>Streptococcaceae</taxon>
        <taxon>Streptococcus</taxon>
    </lineage>
</organism>
<keyword evidence="8 13" id="KW-0406">Ion transport</keyword>
<evidence type="ECO:0000256" key="8">
    <source>
        <dbReference type="ARBA" id="ARBA00023065"/>
    </source>
</evidence>
<dbReference type="InterPro" id="IPR050059">
    <property type="entry name" value="ATP_synthase_B_chain"/>
</dbReference>
<evidence type="ECO:0000256" key="6">
    <source>
        <dbReference type="ARBA" id="ARBA00022781"/>
    </source>
</evidence>
<dbReference type="GO" id="GO:0046961">
    <property type="term" value="F:proton-transporting ATPase activity, rotational mechanism"/>
    <property type="evidence" value="ECO:0007669"/>
    <property type="project" value="TreeGrafter"/>
</dbReference>
<dbReference type="InterPro" id="IPR002146">
    <property type="entry name" value="ATP_synth_b/b'su_bac/chlpt"/>
</dbReference>
<dbReference type="PANTHER" id="PTHR33445:SF1">
    <property type="entry name" value="ATP SYNTHASE SUBUNIT B"/>
    <property type="match status" value="1"/>
</dbReference>
<evidence type="ECO:0000256" key="14">
    <source>
        <dbReference type="RuleBase" id="RU003848"/>
    </source>
</evidence>
<keyword evidence="7 13" id="KW-1133">Transmembrane helix</keyword>
<comment type="subunit">
    <text evidence="13">F-type ATPases have 2 components, F(1) - the catalytic core - and F(0) - the membrane proton channel. F(1) has five subunits: alpha(3), beta(3), gamma(1), delta(1), epsilon(1). F(0) has three main subunits: a(1), b(2) and c(10-14). The alpha and beta chains form an alternating ring which encloses part of the gamma chain. F(1) is attached to F(0) by a central stalk formed by the gamma and epsilon chains, while a peripheral stalk is formed by the delta and b chains.</text>
</comment>
<keyword evidence="10 13" id="KW-0066">ATP synthesis</keyword>
<comment type="subcellular location">
    <subcellularLocation>
        <location evidence="13">Cell membrane</location>
        <topology evidence="13">Single-pass membrane protein</topology>
    </subcellularLocation>
    <subcellularLocation>
        <location evidence="12">Endomembrane system</location>
        <topology evidence="12">Single-pass membrane protein</topology>
    </subcellularLocation>
</comment>
<evidence type="ECO:0000256" key="5">
    <source>
        <dbReference type="ARBA" id="ARBA00022692"/>
    </source>
</evidence>
<evidence type="ECO:0000256" key="9">
    <source>
        <dbReference type="ARBA" id="ARBA00023136"/>
    </source>
</evidence>
<evidence type="ECO:0000256" key="4">
    <source>
        <dbReference type="ARBA" id="ARBA00022547"/>
    </source>
</evidence>
<dbReference type="AlphaFoldDB" id="A0A1L8MPL8"/>
<gene>
    <name evidence="13" type="primary">atpF</name>
    <name evidence="16" type="ORF">A9Q68_03785</name>
</gene>
<evidence type="ECO:0000256" key="15">
    <source>
        <dbReference type="SAM" id="Coils"/>
    </source>
</evidence>
<evidence type="ECO:0000256" key="3">
    <source>
        <dbReference type="ARBA" id="ARBA00022475"/>
    </source>
</evidence>
<dbReference type="NCBIfam" id="TIGR01144">
    <property type="entry name" value="ATP_synt_b"/>
    <property type="match status" value="1"/>
</dbReference>
<keyword evidence="6 13" id="KW-0375">Hydrogen ion transport</keyword>
<sequence>MELTVGELIGNFILVTGSILVLYLLLKKFAWDAITNILDERANKIANDIDTAETARKEAEELAQKREIELSGAKQEAGQIITDAKELGQVKGDQIVAEASEEAKRLKLQAEADIQQSKSDALSSVKAEMSDLSVLLAEKIMGSKLDKEAQSKLIDTYLDELGEA</sequence>
<evidence type="ECO:0000313" key="17">
    <source>
        <dbReference type="Proteomes" id="UP000182015"/>
    </source>
</evidence>
<dbReference type="CDD" id="cd06503">
    <property type="entry name" value="ATP-synt_Fo_b"/>
    <property type="match status" value="1"/>
</dbReference>
<dbReference type="InterPro" id="IPR005864">
    <property type="entry name" value="ATP_synth_F0_bsu_bac"/>
</dbReference>
<keyword evidence="2 13" id="KW-0813">Transport</keyword>
<name>A0A1L8MPL8_9STRE</name>
<evidence type="ECO:0000256" key="12">
    <source>
        <dbReference type="ARBA" id="ARBA00037847"/>
    </source>
</evidence>
<feature type="coiled-coil region" evidence="15">
    <location>
        <begin position="42"/>
        <end position="120"/>
    </location>
</feature>
<comment type="function">
    <text evidence="13">Component of the F(0) channel, it forms part of the peripheral stalk, linking F(1) to F(0).</text>
</comment>
<accession>A0A1L8MPL8</accession>
<dbReference type="Gene3D" id="6.10.250.1580">
    <property type="match status" value="1"/>
</dbReference>
<evidence type="ECO:0000256" key="7">
    <source>
        <dbReference type="ARBA" id="ARBA00022989"/>
    </source>
</evidence>
<comment type="caution">
    <text evidence="16">The sequence shown here is derived from an EMBL/GenBank/DDBJ whole genome shotgun (WGS) entry which is preliminary data.</text>
</comment>
<keyword evidence="3 13" id="KW-1003">Cell membrane</keyword>
<proteinExistence type="inferred from homology"/>
<comment type="similarity">
    <text evidence="1 13 14">Belongs to the ATPase B chain family.</text>
</comment>
<reference evidence="17" key="1">
    <citation type="submission" date="2016-06" db="EMBL/GenBank/DDBJ databases">
        <authorList>
            <person name="de Vries S.P.W."/>
            <person name="Hadjirin N.F."/>
            <person name="Lay E.M."/>
            <person name="Zadoks R.N."/>
            <person name="Peacock S.J."/>
            <person name="Parkhill J."/>
            <person name="Grant A.J."/>
            <person name="Mcdougall S."/>
            <person name="Holmes M.A."/>
        </authorList>
    </citation>
    <scope>NUCLEOTIDE SEQUENCE [LARGE SCALE GENOMIC DNA]</scope>
    <source>
        <strain evidence="17">NZ1587</strain>
    </source>
</reference>
<comment type="function">
    <text evidence="11 13">F(1)F(0) ATP synthase produces ATP from ADP in the presence of a proton or sodium gradient. F-type ATPases consist of two structural domains, F(1) containing the extramembraneous catalytic core and F(0) containing the membrane proton channel, linked together by a central stalk and a peripheral stalk. During catalysis, ATP synthesis in the catalytic domain of F(1) is coupled via a rotary mechanism of the central stalk subunits to proton translocation.</text>
</comment>
<dbReference type="RefSeq" id="WP_071793360.1">
    <property type="nucleotide sequence ID" value="NZ_LZDD01000001.1"/>
</dbReference>
<dbReference type="GO" id="GO:0005886">
    <property type="term" value="C:plasma membrane"/>
    <property type="evidence" value="ECO:0007669"/>
    <property type="project" value="UniProtKB-SubCell"/>
</dbReference>